<name>A0AAQ3Q6L8_9LILI</name>
<feature type="region of interest" description="Disordered" evidence="1">
    <location>
        <begin position="334"/>
        <end position="354"/>
    </location>
</feature>
<dbReference type="Proteomes" id="UP001327560">
    <property type="component" value="Chromosome 2"/>
</dbReference>
<reference evidence="2 3" key="1">
    <citation type="submission" date="2023-10" db="EMBL/GenBank/DDBJ databases">
        <title>Chromosome-scale genome assembly provides insights into flower coloration mechanisms of Canna indica.</title>
        <authorList>
            <person name="Li C."/>
        </authorList>
    </citation>
    <scope>NUCLEOTIDE SEQUENCE [LARGE SCALE GENOMIC DNA]</scope>
    <source>
        <tissue evidence="2">Flower</tissue>
    </source>
</reference>
<proteinExistence type="predicted"/>
<accession>A0AAQ3Q6L8</accession>
<sequence>MKGDQEVPQSDSGGEELLVAIDDSRAFISGFFYHTIDGKPAYAPFCLETVALPDPSLSFLPEDVSVKASSRGLLCCHGRRTNHYYVCNPLNRVWAALPPQRNVHSPGTAVVLVLHQSQAQPRGTPRDFWVVCKYSDVAGLAGEFSVEKFSSATWRWEEESWAEEPLGRVECGLAANGEAWWRMTKQTIVAYNPQTNLVRTISGIDDGLMDKGRSAWWEMGEVGGLPCITNVVAAAPPQEPFLKAEVLCMFLDEQDVQIYEGGWCGFMEGVSEQNVRPLRMQGAKEMVFWDGDRRIFGCDLWNRQTRVLVINTPDYCTDFLPYCFSALPFRKECRRPADDDDEDDDDDDDDDDLDDWLQYLSLEDYETN</sequence>
<feature type="compositionally biased region" description="Acidic residues" evidence="1">
    <location>
        <begin position="338"/>
        <end position="354"/>
    </location>
</feature>
<evidence type="ECO:0000256" key="1">
    <source>
        <dbReference type="SAM" id="MobiDB-lite"/>
    </source>
</evidence>
<gene>
    <name evidence="2" type="ORF">Cni_G08275</name>
</gene>
<evidence type="ECO:0000313" key="2">
    <source>
        <dbReference type="EMBL" id="WOK99563.1"/>
    </source>
</evidence>
<dbReference type="EMBL" id="CP136891">
    <property type="protein sequence ID" value="WOK99563.1"/>
    <property type="molecule type" value="Genomic_DNA"/>
</dbReference>
<dbReference type="InterPro" id="IPR055290">
    <property type="entry name" value="At3g26010-like"/>
</dbReference>
<evidence type="ECO:0000313" key="3">
    <source>
        <dbReference type="Proteomes" id="UP001327560"/>
    </source>
</evidence>
<organism evidence="2 3">
    <name type="scientific">Canna indica</name>
    <name type="common">Indian-shot</name>
    <dbReference type="NCBI Taxonomy" id="4628"/>
    <lineage>
        <taxon>Eukaryota</taxon>
        <taxon>Viridiplantae</taxon>
        <taxon>Streptophyta</taxon>
        <taxon>Embryophyta</taxon>
        <taxon>Tracheophyta</taxon>
        <taxon>Spermatophyta</taxon>
        <taxon>Magnoliopsida</taxon>
        <taxon>Liliopsida</taxon>
        <taxon>Zingiberales</taxon>
        <taxon>Cannaceae</taxon>
        <taxon>Canna</taxon>
    </lineage>
</organism>
<protein>
    <submittedName>
        <fullName evidence="2">F-box/kelch-repeat protein</fullName>
    </submittedName>
</protein>
<dbReference type="PANTHER" id="PTHR35546:SF83">
    <property type="entry name" value="EXPRESSED PROTEIN"/>
    <property type="match status" value="1"/>
</dbReference>
<keyword evidence="3" id="KW-1185">Reference proteome</keyword>
<dbReference type="PANTHER" id="PTHR35546">
    <property type="entry name" value="F-BOX PROTEIN INTERACTION DOMAIN PROTEIN-RELATED"/>
    <property type="match status" value="1"/>
</dbReference>
<dbReference type="AlphaFoldDB" id="A0AAQ3Q6L8"/>